<keyword evidence="3" id="KW-0472">Membrane</keyword>
<feature type="compositionally biased region" description="Basic and acidic residues" evidence="2">
    <location>
        <begin position="332"/>
        <end position="345"/>
    </location>
</feature>
<keyword evidence="3" id="KW-1133">Transmembrane helix</keyword>
<evidence type="ECO:0000256" key="2">
    <source>
        <dbReference type="SAM" id="MobiDB-lite"/>
    </source>
</evidence>
<dbReference type="InterPro" id="IPR000742">
    <property type="entry name" value="EGF"/>
</dbReference>
<evidence type="ECO:0000259" key="5">
    <source>
        <dbReference type="PROSITE" id="PS50026"/>
    </source>
</evidence>
<feature type="region of interest" description="Disordered" evidence="2">
    <location>
        <begin position="332"/>
        <end position="356"/>
    </location>
</feature>
<dbReference type="EnsemblMetazoa" id="XM_030972449">
    <property type="protein sequence ID" value="XP_030828309"/>
    <property type="gene ID" value="LOC584909"/>
</dbReference>
<dbReference type="GO" id="GO:0016020">
    <property type="term" value="C:membrane"/>
    <property type="evidence" value="ECO:0000318"/>
    <property type="project" value="GO_Central"/>
</dbReference>
<dbReference type="PANTHER" id="PTHR24052:SF8">
    <property type="entry name" value="NIMROD A, ISOFORM E"/>
    <property type="match status" value="1"/>
</dbReference>
<keyword evidence="7" id="KW-1185">Reference proteome</keyword>
<dbReference type="PANTHER" id="PTHR24052">
    <property type="entry name" value="DELTA-RELATED"/>
    <property type="match status" value="1"/>
</dbReference>
<evidence type="ECO:0000256" key="4">
    <source>
        <dbReference type="SAM" id="SignalP"/>
    </source>
</evidence>
<dbReference type="PROSITE" id="PS50026">
    <property type="entry name" value="EGF_3"/>
    <property type="match status" value="1"/>
</dbReference>
<proteinExistence type="predicted"/>
<evidence type="ECO:0000313" key="7">
    <source>
        <dbReference type="Proteomes" id="UP000007110"/>
    </source>
</evidence>
<dbReference type="OrthoDB" id="18487at2759"/>
<dbReference type="GeneID" id="584909"/>
<feature type="signal peptide" evidence="4">
    <location>
        <begin position="1"/>
        <end position="31"/>
    </location>
</feature>
<organism evidence="6 7">
    <name type="scientific">Strongylocentrotus purpuratus</name>
    <name type="common">Purple sea urchin</name>
    <dbReference type="NCBI Taxonomy" id="7668"/>
    <lineage>
        <taxon>Eukaryota</taxon>
        <taxon>Metazoa</taxon>
        <taxon>Echinodermata</taxon>
        <taxon>Eleutherozoa</taxon>
        <taxon>Echinozoa</taxon>
        <taxon>Echinoidea</taxon>
        <taxon>Euechinoidea</taxon>
        <taxon>Echinacea</taxon>
        <taxon>Camarodonta</taxon>
        <taxon>Echinidea</taxon>
        <taxon>Strongylocentrotidae</taxon>
        <taxon>Strongylocentrotus</taxon>
    </lineage>
</organism>
<dbReference type="KEGG" id="spu:584909"/>
<dbReference type="AlphaFoldDB" id="A0A7M7MXU0"/>
<dbReference type="InterPro" id="IPR052485">
    <property type="entry name" value="MEGF_diff_regulators"/>
</dbReference>
<comment type="caution">
    <text evidence="1">Lacks conserved residue(s) required for the propagation of feature annotation.</text>
</comment>
<dbReference type="PROSITE" id="PS00022">
    <property type="entry name" value="EGF_1"/>
    <property type="match status" value="1"/>
</dbReference>
<keyword evidence="1" id="KW-1015">Disulfide bond</keyword>
<evidence type="ECO:0000256" key="3">
    <source>
        <dbReference type="SAM" id="Phobius"/>
    </source>
</evidence>
<dbReference type="Proteomes" id="UP000007110">
    <property type="component" value="Unassembled WGS sequence"/>
</dbReference>
<feature type="region of interest" description="Disordered" evidence="2">
    <location>
        <begin position="683"/>
        <end position="733"/>
    </location>
</feature>
<reference evidence="7" key="1">
    <citation type="submission" date="2015-02" db="EMBL/GenBank/DDBJ databases">
        <title>Genome sequencing for Strongylocentrotus purpuratus.</title>
        <authorList>
            <person name="Murali S."/>
            <person name="Liu Y."/>
            <person name="Vee V."/>
            <person name="English A."/>
            <person name="Wang M."/>
            <person name="Skinner E."/>
            <person name="Han Y."/>
            <person name="Muzny D.M."/>
            <person name="Worley K.C."/>
            <person name="Gibbs R.A."/>
        </authorList>
    </citation>
    <scope>NUCLEOTIDE SEQUENCE</scope>
</reference>
<name>A0A7M7MXU0_STRPU</name>
<evidence type="ECO:0000313" key="6">
    <source>
        <dbReference type="EnsemblMetazoa" id="XP_030828309"/>
    </source>
</evidence>
<feature type="region of interest" description="Disordered" evidence="2">
    <location>
        <begin position="620"/>
        <end position="653"/>
    </location>
</feature>
<sequence length="804" mass="89566">MMSGVGYETRWRLFSLALVLHIHLHSLCVSASSYRLNPDGRNVCSTTRRIQEFQFLPELSHSSYQNEPVGDYDSAEEDKLREGGIRGAPTRNSHLVIGKQYARLINQTVYHCCEGWRSNGRDCPIAVCSQGCQHGNCTAPGMCSCEPGFMGIRCELPCPRGRYGPFCEQQCNCGQRECDPAMGRCTPACPSGHMGPNCVMPCPPGRFGPDCVDFCQCPFSVIGEILCDSMTGNCTEPTLPPTTRKVYDSTMLESTDTFHEFFQYDTESPSIINPERKNSLQVKAMRLGISGAVSVLLMIISLILAIYVYRKFRNRPCICLQRKKIRAAMLKQQRERDEGRGDHSNHVAPTPRAHFPNPHLPHALPYRLPSLCNYTGLRQTGNLPGSVLFDPLPGVTESITNVTSVDVAPVTMHRMPEETIYEVRPSLVAKSRRNQDMTSGYIENDTLSSMSRVVQGCEIEMDSANSSAMYHRDLDDEEPYDEEEYDYPYADNAKIQMGLDRFQTKRSRPGAHEHDNSIYAVVLENEKPMNSQHDGDYERENHRSRESDILADAGNHGRTHTDPFPLPSHLANPPSDGTYTALIAGTRSPWTESSFPERTPGSGCSTAPATIALARKPSMGVAPSVRPRASPVVKPIGNATSIRPRGMSDIPRNSYATENKFVSSRPKKIISQVDSNGYTTAIRAFSSMRQPRRPATKRKSRPSIELRQTPSPMIPPRLSESDIPPLSPDPTADHSMKTQLLQAVSSNPRYVNGCIISPKQKPKERTRSRTPAMLRRAKNVLPLPTIKVDEESEKLYDDILPFGD</sequence>
<keyword evidence="3" id="KW-0812">Transmembrane</keyword>
<feature type="compositionally biased region" description="Basic residues" evidence="2">
    <location>
        <begin position="690"/>
        <end position="701"/>
    </location>
</feature>
<feature type="region of interest" description="Disordered" evidence="2">
    <location>
        <begin position="64"/>
        <end position="86"/>
    </location>
</feature>
<feature type="transmembrane region" description="Helical" evidence="3">
    <location>
        <begin position="287"/>
        <end position="309"/>
    </location>
</feature>
<feature type="disulfide bond" evidence="1">
    <location>
        <begin position="145"/>
        <end position="154"/>
    </location>
</feature>
<accession>A0A7M7MXU0</accession>
<keyword evidence="1" id="KW-0245">EGF-like domain</keyword>
<evidence type="ECO:0000256" key="1">
    <source>
        <dbReference type="PROSITE-ProRule" id="PRU00076"/>
    </source>
</evidence>
<feature type="domain" description="EGF-like" evidence="5">
    <location>
        <begin position="124"/>
        <end position="155"/>
    </location>
</feature>
<keyword evidence="4" id="KW-0732">Signal</keyword>
<protein>
    <recommendedName>
        <fullName evidence="5">EGF-like domain-containing protein</fullName>
    </recommendedName>
</protein>
<dbReference type="Gene3D" id="2.170.300.10">
    <property type="entry name" value="Tie2 ligand-binding domain superfamily"/>
    <property type="match status" value="1"/>
</dbReference>
<feature type="chain" id="PRO_5029461148" description="EGF-like domain-containing protein" evidence="4">
    <location>
        <begin position="32"/>
        <end position="804"/>
    </location>
</feature>
<dbReference type="InParanoid" id="A0A7M7MXU0"/>
<reference evidence="6" key="2">
    <citation type="submission" date="2021-01" db="UniProtKB">
        <authorList>
            <consortium name="EnsemblMetazoa"/>
        </authorList>
    </citation>
    <scope>IDENTIFICATION</scope>
</reference>
<dbReference type="RefSeq" id="XP_030828309.1">
    <property type="nucleotide sequence ID" value="XM_030972449.1"/>
</dbReference>